<evidence type="ECO:0000313" key="4">
    <source>
        <dbReference type="Proteomes" id="UP000823865"/>
    </source>
</evidence>
<proteinExistence type="predicted"/>
<dbReference type="Proteomes" id="UP000823865">
    <property type="component" value="Unassembled WGS sequence"/>
</dbReference>
<dbReference type="Pfam" id="PF03807">
    <property type="entry name" value="F420_oxidored"/>
    <property type="match status" value="1"/>
</dbReference>
<organism evidence="3 4">
    <name type="scientific">Candidatus Paraprevotella stercoravium</name>
    <dbReference type="NCBI Taxonomy" id="2838725"/>
    <lineage>
        <taxon>Bacteria</taxon>
        <taxon>Pseudomonadati</taxon>
        <taxon>Bacteroidota</taxon>
        <taxon>Bacteroidia</taxon>
        <taxon>Bacteroidales</taxon>
        <taxon>Prevotellaceae</taxon>
        <taxon>Paraprevotella</taxon>
    </lineage>
</organism>
<evidence type="ECO:0000313" key="3">
    <source>
        <dbReference type="EMBL" id="MBU3854328.1"/>
    </source>
</evidence>
<gene>
    <name evidence="3" type="ORF">H9789_11050</name>
</gene>
<feature type="domain" description="Pyrroline-5-carboxylate reductase catalytic N-terminal" evidence="2">
    <location>
        <begin position="2"/>
        <end position="96"/>
    </location>
</feature>
<evidence type="ECO:0000259" key="2">
    <source>
        <dbReference type="Pfam" id="PF03807"/>
    </source>
</evidence>
<dbReference type="Gene3D" id="3.40.50.720">
    <property type="entry name" value="NAD(P)-binding Rossmann-like Domain"/>
    <property type="match status" value="1"/>
</dbReference>
<dbReference type="InterPro" id="IPR028939">
    <property type="entry name" value="P5C_Rdtase_cat_N"/>
</dbReference>
<accession>A0A9E2P211</accession>
<dbReference type="InterPro" id="IPR036291">
    <property type="entry name" value="NAD(P)-bd_dom_sf"/>
</dbReference>
<comment type="caution">
    <text evidence="3">The sequence shown here is derived from an EMBL/GenBank/DDBJ whole genome shotgun (WGS) entry which is preliminary data.</text>
</comment>
<dbReference type="InterPro" id="IPR051267">
    <property type="entry name" value="STEAP_metalloreductase"/>
</dbReference>
<reference evidence="3" key="2">
    <citation type="submission" date="2021-04" db="EMBL/GenBank/DDBJ databases">
        <authorList>
            <person name="Gilroy R."/>
        </authorList>
    </citation>
    <scope>NUCLEOTIDE SEQUENCE</scope>
    <source>
        <strain evidence="3">G3-2149</strain>
    </source>
</reference>
<dbReference type="AlphaFoldDB" id="A0A9E2P211"/>
<dbReference type="EMBL" id="JAHLFU010000223">
    <property type="protein sequence ID" value="MBU3854328.1"/>
    <property type="molecule type" value="Genomic_DNA"/>
</dbReference>
<protein>
    <submittedName>
        <fullName evidence="3">NAD(P)-binding domain-containing protein</fullName>
    </submittedName>
</protein>
<evidence type="ECO:0000256" key="1">
    <source>
        <dbReference type="ARBA" id="ARBA00023002"/>
    </source>
</evidence>
<dbReference type="GO" id="GO:0016491">
    <property type="term" value="F:oxidoreductase activity"/>
    <property type="evidence" value="ECO:0007669"/>
    <property type="project" value="UniProtKB-KW"/>
</dbReference>
<sequence>MKYGVLGTGDVACTIADKLIELGHEVMIGSRTADNPRAVEWARKSGEQAFHGTFADAASFGERVFNCVKGVYSIKALTSAGKDNLAGKILIDQSNPYLYENRHISLDPRWSGNTSLGEANQALLPDTKIVKTLNYLCSHLMTNPGQLSEAVTGFYCGNDKEAKAEVAKLLADFGWADTMDLGDISMSRYTEMLGAFWPAGLNATGTMEWGFKLVR</sequence>
<dbReference type="PANTHER" id="PTHR14239">
    <property type="entry name" value="DUDULIN-RELATED"/>
    <property type="match status" value="1"/>
</dbReference>
<keyword evidence="1" id="KW-0560">Oxidoreductase</keyword>
<dbReference type="SUPFAM" id="SSF51735">
    <property type="entry name" value="NAD(P)-binding Rossmann-fold domains"/>
    <property type="match status" value="1"/>
</dbReference>
<dbReference type="PANTHER" id="PTHR14239:SF10">
    <property type="entry name" value="REDUCTASE"/>
    <property type="match status" value="1"/>
</dbReference>
<name>A0A9E2P211_9BACT</name>
<reference evidence="3" key="1">
    <citation type="journal article" date="2021" name="PeerJ">
        <title>Extensive microbial diversity within the chicken gut microbiome revealed by metagenomics and culture.</title>
        <authorList>
            <person name="Gilroy R."/>
            <person name="Ravi A."/>
            <person name="Getino M."/>
            <person name="Pursley I."/>
            <person name="Horton D.L."/>
            <person name="Alikhan N.F."/>
            <person name="Baker D."/>
            <person name="Gharbi K."/>
            <person name="Hall N."/>
            <person name="Watson M."/>
            <person name="Adriaenssens E.M."/>
            <person name="Foster-Nyarko E."/>
            <person name="Jarju S."/>
            <person name="Secka A."/>
            <person name="Antonio M."/>
            <person name="Oren A."/>
            <person name="Chaudhuri R.R."/>
            <person name="La Ragione R."/>
            <person name="Hildebrand F."/>
            <person name="Pallen M.J."/>
        </authorList>
    </citation>
    <scope>NUCLEOTIDE SEQUENCE</scope>
    <source>
        <strain evidence="3">G3-2149</strain>
    </source>
</reference>